<gene>
    <name evidence="9" type="primary">ftsE</name>
    <name evidence="11" type="ORF">LY28_01516</name>
</gene>
<reference evidence="11 12" key="1">
    <citation type="submission" date="2018-06" db="EMBL/GenBank/DDBJ databases">
        <title>Genomic Encyclopedia of Type Strains, Phase I: the one thousand microbial genomes (KMG-I) project.</title>
        <authorList>
            <person name="Kyrpides N."/>
        </authorList>
    </citation>
    <scope>NUCLEOTIDE SEQUENCE [LARGE SCALE GENOMIC DNA]</scope>
    <source>
        <strain evidence="11 12">DSM 19573</strain>
    </source>
</reference>
<keyword evidence="4 9" id="KW-0132">Cell division</keyword>
<proteinExistence type="inferred from homology"/>
<dbReference type="OrthoDB" id="9802264at2"/>
<dbReference type="Proteomes" id="UP000248132">
    <property type="component" value="Unassembled WGS sequence"/>
</dbReference>
<dbReference type="FunFam" id="3.40.50.300:FF:000056">
    <property type="entry name" value="Cell division ATP-binding protein FtsE"/>
    <property type="match status" value="1"/>
</dbReference>
<keyword evidence="8 9" id="KW-0131">Cell cycle</keyword>
<dbReference type="GO" id="GO:0051301">
    <property type="term" value="P:cell division"/>
    <property type="evidence" value="ECO:0007669"/>
    <property type="project" value="UniProtKB-UniRule"/>
</dbReference>
<comment type="subcellular location">
    <subcellularLocation>
        <location evidence="9">Cell membrane</location>
        <topology evidence="9">Peripheral membrane protein</topology>
        <orientation evidence="9">Cytoplasmic side</orientation>
    </subcellularLocation>
</comment>
<keyword evidence="12" id="KW-1185">Reference proteome</keyword>
<dbReference type="AlphaFoldDB" id="A0A318XZ31"/>
<evidence type="ECO:0000256" key="2">
    <source>
        <dbReference type="ARBA" id="ARBA00020019"/>
    </source>
</evidence>
<dbReference type="InterPro" id="IPR027417">
    <property type="entry name" value="P-loop_NTPase"/>
</dbReference>
<dbReference type="PROSITE" id="PS00211">
    <property type="entry name" value="ABC_TRANSPORTER_1"/>
    <property type="match status" value="1"/>
</dbReference>
<keyword evidence="3 9" id="KW-1003">Cell membrane</keyword>
<dbReference type="SMART" id="SM00382">
    <property type="entry name" value="AAA"/>
    <property type="match status" value="1"/>
</dbReference>
<comment type="caution">
    <text evidence="11">The sequence shown here is derived from an EMBL/GenBank/DDBJ whole genome shotgun (WGS) entry which is preliminary data.</text>
</comment>
<dbReference type="PANTHER" id="PTHR24220">
    <property type="entry name" value="IMPORT ATP-BINDING PROTEIN"/>
    <property type="match status" value="1"/>
</dbReference>
<evidence type="ECO:0000256" key="9">
    <source>
        <dbReference type="RuleBase" id="RU365094"/>
    </source>
</evidence>
<dbReference type="PANTHER" id="PTHR24220:SF470">
    <property type="entry name" value="CELL DIVISION ATP-BINDING PROTEIN FTSE"/>
    <property type="match status" value="1"/>
</dbReference>
<keyword evidence="7 9" id="KW-0472">Membrane</keyword>
<dbReference type="InterPro" id="IPR005286">
    <property type="entry name" value="Cell_div_FtsE"/>
</dbReference>
<dbReference type="InterPro" id="IPR017871">
    <property type="entry name" value="ABC_transporter-like_CS"/>
</dbReference>
<evidence type="ECO:0000256" key="7">
    <source>
        <dbReference type="ARBA" id="ARBA00023136"/>
    </source>
</evidence>
<dbReference type="Gene3D" id="3.40.50.300">
    <property type="entry name" value="P-loop containing nucleotide triphosphate hydrolases"/>
    <property type="match status" value="1"/>
</dbReference>
<dbReference type="EMBL" id="QKMR01000007">
    <property type="protein sequence ID" value="PYG88180.1"/>
    <property type="molecule type" value="Genomic_DNA"/>
</dbReference>
<evidence type="ECO:0000256" key="4">
    <source>
        <dbReference type="ARBA" id="ARBA00022618"/>
    </source>
</evidence>
<feature type="domain" description="ABC transporter" evidence="10">
    <location>
        <begin position="2"/>
        <end position="233"/>
    </location>
</feature>
<dbReference type="RefSeq" id="WP_110461563.1">
    <property type="nucleotide sequence ID" value="NZ_QKMR01000007.1"/>
</dbReference>
<accession>A0A318XZ31</accession>
<sequence length="235" mass="26172">MVEFINVSKKYPNGTVALKGINLKINKGDFAFIIGSSGSGKSTLLKLLMKEEAVTEGEVIVNGYQLSNLHHKQIPYLRRGMGMVFQDFRLLPNKTVYENVAFAMEITECIPKEIRRQVPMSLALVGLSRKANAYPHQLSGGEQQRVAIARALVNSPALLIADEPTGNLDPENSWEIVKLLTEVNQRGTTVVVATHEKSIVDAMKKRVIAIDKGRIIRDQQKGLYGDEDTEYKIYS</sequence>
<dbReference type="GO" id="GO:0005524">
    <property type="term" value="F:ATP binding"/>
    <property type="evidence" value="ECO:0007669"/>
    <property type="project" value="UniProtKB-UniRule"/>
</dbReference>
<dbReference type="GO" id="GO:0016887">
    <property type="term" value="F:ATP hydrolysis activity"/>
    <property type="evidence" value="ECO:0007669"/>
    <property type="project" value="InterPro"/>
</dbReference>
<evidence type="ECO:0000313" key="12">
    <source>
        <dbReference type="Proteomes" id="UP000248132"/>
    </source>
</evidence>
<organism evidence="11 12">
    <name type="scientific">Ruminiclostridium sufflavum DSM 19573</name>
    <dbReference type="NCBI Taxonomy" id="1121337"/>
    <lineage>
        <taxon>Bacteria</taxon>
        <taxon>Bacillati</taxon>
        <taxon>Bacillota</taxon>
        <taxon>Clostridia</taxon>
        <taxon>Eubacteriales</taxon>
        <taxon>Oscillospiraceae</taxon>
        <taxon>Ruminiclostridium</taxon>
    </lineage>
</organism>
<evidence type="ECO:0000259" key="10">
    <source>
        <dbReference type="PROSITE" id="PS50893"/>
    </source>
</evidence>
<dbReference type="NCBIfam" id="TIGR02673">
    <property type="entry name" value="FtsE"/>
    <property type="match status" value="1"/>
</dbReference>
<comment type="subunit">
    <text evidence="9">Homodimer. Forms a membrane-associated complex with FtsX.</text>
</comment>
<dbReference type="Pfam" id="PF00005">
    <property type="entry name" value="ABC_tran"/>
    <property type="match status" value="1"/>
</dbReference>
<evidence type="ECO:0000256" key="1">
    <source>
        <dbReference type="ARBA" id="ARBA00005417"/>
    </source>
</evidence>
<dbReference type="SUPFAM" id="SSF52540">
    <property type="entry name" value="P-loop containing nucleoside triphosphate hydrolases"/>
    <property type="match status" value="1"/>
</dbReference>
<name>A0A318XZ31_9FIRM</name>
<keyword evidence="6 9" id="KW-0067">ATP-binding</keyword>
<evidence type="ECO:0000256" key="5">
    <source>
        <dbReference type="ARBA" id="ARBA00022741"/>
    </source>
</evidence>
<evidence type="ECO:0000256" key="8">
    <source>
        <dbReference type="ARBA" id="ARBA00023306"/>
    </source>
</evidence>
<protein>
    <recommendedName>
        <fullName evidence="2 9">Cell division ATP-binding protein FtsE</fullName>
    </recommendedName>
</protein>
<evidence type="ECO:0000313" key="11">
    <source>
        <dbReference type="EMBL" id="PYG88180.1"/>
    </source>
</evidence>
<evidence type="ECO:0000256" key="3">
    <source>
        <dbReference type="ARBA" id="ARBA00022475"/>
    </source>
</evidence>
<dbReference type="PROSITE" id="PS50893">
    <property type="entry name" value="ABC_TRANSPORTER_2"/>
    <property type="match status" value="1"/>
</dbReference>
<keyword evidence="5 9" id="KW-0547">Nucleotide-binding</keyword>
<evidence type="ECO:0000256" key="6">
    <source>
        <dbReference type="ARBA" id="ARBA00022840"/>
    </source>
</evidence>
<comment type="similarity">
    <text evidence="1 9">Belongs to the ABC transporter superfamily.</text>
</comment>
<comment type="function">
    <text evidence="9">Part of the ABC transporter FtsEX involved in cellular division.</text>
</comment>
<dbReference type="InterPro" id="IPR003593">
    <property type="entry name" value="AAA+_ATPase"/>
</dbReference>
<dbReference type="GO" id="GO:0005886">
    <property type="term" value="C:plasma membrane"/>
    <property type="evidence" value="ECO:0007669"/>
    <property type="project" value="UniProtKB-SubCell"/>
</dbReference>
<dbReference type="GO" id="GO:0022857">
    <property type="term" value="F:transmembrane transporter activity"/>
    <property type="evidence" value="ECO:0007669"/>
    <property type="project" value="TreeGrafter"/>
</dbReference>
<dbReference type="InterPro" id="IPR015854">
    <property type="entry name" value="ABC_transpr_LolD-like"/>
</dbReference>
<dbReference type="InterPro" id="IPR003439">
    <property type="entry name" value="ABC_transporter-like_ATP-bd"/>
</dbReference>